<organism evidence="11 12">
    <name type="scientific">Gellertiella hungarica</name>
    <dbReference type="NCBI Taxonomy" id="1572859"/>
    <lineage>
        <taxon>Bacteria</taxon>
        <taxon>Pseudomonadati</taxon>
        <taxon>Pseudomonadota</taxon>
        <taxon>Alphaproteobacteria</taxon>
        <taxon>Hyphomicrobiales</taxon>
        <taxon>Rhizobiaceae</taxon>
        <taxon>Gellertiella</taxon>
    </lineage>
</organism>
<dbReference type="GO" id="GO:0016020">
    <property type="term" value="C:membrane"/>
    <property type="evidence" value="ECO:0007669"/>
    <property type="project" value="UniProtKB-SubCell"/>
</dbReference>
<dbReference type="PROSITE" id="PS50883">
    <property type="entry name" value="EAL"/>
    <property type="match status" value="1"/>
</dbReference>
<dbReference type="SMART" id="SM00267">
    <property type="entry name" value="GGDEF"/>
    <property type="match status" value="1"/>
</dbReference>
<dbReference type="Proteomes" id="UP000528286">
    <property type="component" value="Unassembled WGS sequence"/>
</dbReference>
<dbReference type="PROSITE" id="PS50839">
    <property type="entry name" value="CHASE"/>
    <property type="match status" value="1"/>
</dbReference>
<dbReference type="Gene3D" id="3.30.450.350">
    <property type="entry name" value="CHASE domain"/>
    <property type="match status" value="1"/>
</dbReference>
<dbReference type="Pfam" id="PF00990">
    <property type="entry name" value="GGDEF"/>
    <property type="match status" value="1"/>
</dbReference>
<feature type="coiled-coil region" evidence="5">
    <location>
        <begin position="293"/>
        <end position="320"/>
    </location>
</feature>
<evidence type="ECO:0000256" key="4">
    <source>
        <dbReference type="ARBA" id="ARBA00023136"/>
    </source>
</evidence>
<dbReference type="PROSITE" id="PS50887">
    <property type="entry name" value="GGDEF"/>
    <property type="match status" value="1"/>
</dbReference>
<dbReference type="InterPro" id="IPR035965">
    <property type="entry name" value="PAS-like_dom_sf"/>
</dbReference>
<dbReference type="InterPro" id="IPR042240">
    <property type="entry name" value="CHASE_sf"/>
</dbReference>
<dbReference type="Gene3D" id="3.20.20.450">
    <property type="entry name" value="EAL domain"/>
    <property type="match status" value="1"/>
</dbReference>
<dbReference type="InterPro" id="IPR006189">
    <property type="entry name" value="CHASE_dom"/>
</dbReference>
<dbReference type="GO" id="GO:0007165">
    <property type="term" value="P:signal transduction"/>
    <property type="evidence" value="ECO:0007669"/>
    <property type="project" value="UniProtKB-ARBA"/>
</dbReference>
<dbReference type="PANTHER" id="PTHR44757">
    <property type="entry name" value="DIGUANYLATE CYCLASE DGCP"/>
    <property type="match status" value="1"/>
</dbReference>
<dbReference type="PROSITE" id="PS50113">
    <property type="entry name" value="PAC"/>
    <property type="match status" value="1"/>
</dbReference>
<dbReference type="InterPro" id="IPR052155">
    <property type="entry name" value="Biofilm_reg_signaling"/>
</dbReference>
<dbReference type="Pfam" id="PF03924">
    <property type="entry name" value="CHASE"/>
    <property type="match status" value="1"/>
</dbReference>
<feature type="domain" description="EAL" evidence="9">
    <location>
        <begin position="613"/>
        <end position="864"/>
    </location>
</feature>
<dbReference type="SMART" id="SM00052">
    <property type="entry name" value="EAL"/>
    <property type="match status" value="1"/>
</dbReference>
<dbReference type="Gene3D" id="3.30.70.270">
    <property type="match status" value="1"/>
</dbReference>
<dbReference type="GO" id="GO:0003824">
    <property type="term" value="F:catalytic activity"/>
    <property type="evidence" value="ECO:0007669"/>
    <property type="project" value="UniProtKB-ARBA"/>
</dbReference>
<dbReference type="InterPro" id="IPR029787">
    <property type="entry name" value="Nucleotide_cyclase"/>
</dbReference>
<feature type="domain" description="PAC" evidence="7">
    <location>
        <begin position="385"/>
        <end position="436"/>
    </location>
</feature>
<feature type="domain" description="CHASE" evidence="8">
    <location>
        <begin position="118"/>
        <end position="198"/>
    </location>
</feature>
<feature type="transmembrane region" description="Helical" evidence="6">
    <location>
        <begin position="270"/>
        <end position="290"/>
    </location>
</feature>
<dbReference type="Pfam" id="PF08447">
    <property type="entry name" value="PAS_3"/>
    <property type="match status" value="1"/>
</dbReference>
<dbReference type="InterPro" id="IPR001633">
    <property type="entry name" value="EAL_dom"/>
</dbReference>
<dbReference type="AlphaFoldDB" id="A0A7W6J8N6"/>
<sequence length="874" mass="97202">MQGRLKSFVVARFARARISYYLPALLFCLAVGTGLYLMDGDRQRQYIAAERLETSKRLADISARLDARINANVNLVQGLVTMMGVRPVETQAEFTTLAASLLSRPSEIKVLAGAPGMVVSMIFPYEMNRRALGLDYRKNDEQRPGVLRARDTRQMVLTGPIHLVQGGTGLIARYPVFRQDDGSFWGIVSAIIDLDKLYRDSGFGLASGLDVAIYKDNPQKEKAVFYGDPAVLERSPVELSLKVGIDRWHLAATPAEGWGDYATELKRFRAYTVLIAIAIIIPLAWAALLAKQRQANMRVLRESEEQLETLSQRLGLALKASEIGVWEYMPATDTLIWDQRMRELYGVDPSKPICEYDDWRSALHPDDLADAEATFARCLEKEAPYNTDFRVIDANGAIRYIRAHGGVFRNSNGVVRMIGANWDITRDVMMQSALRDARDQLEHQSLHDALTGLPNRRFLERLLKTEEGEEEGLGLIHADLDRFKEVNDTFGHRAGDAVLKAAADRIRSLVGPGEFASRIGGDEFVIVTRGASAEERSRSLADALVGAMSEPIDFEGHFCRIGCSAGVAVQTFRHENPLQLLGNADIALYEAKKRGRNRFEFFSDGLRLAAVQAKKTADELIVALEQDEFVPYFQPQFDAVTLDIVGAEALARWNHETRGLLTPDRFLSVAEATNRVADIDAVIFEKALFHLARWQANGFQIPSVSVNISAQRLGDDRLFDSLNRIAFKPGSVSFELLETIYLDDPDVSLVAAVRRLKAAGIDIEIDDFGSGHASIVSLLELAPKRLKIDRKLVAPIRDSLSRRQMVASIIEIGRSQGIEIVAEGVETMEHAAILRDLGCHALQGYAFAKPMPANAMMAFMRDWQERKRVLLAAG</sequence>
<dbReference type="EMBL" id="JACIEZ010000011">
    <property type="protein sequence ID" value="MBB4066809.1"/>
    <property type="molecule type" value="Genomic_DNA"/>
</dbReference>
<dbReference type="PANTHER" id="PTHR44757:SF2">
    <property type="entry name" value="BIOFILM ARCHITECTURE MAINTENANCE PROTEIN MBAA"/>
    <property type="match status" value="1"/>
</dbReference>
<gene>
    <name evidence="11" type="ORF">GGR23_004027</name>
</gene>
<evidence type="ECO:0000259" key="8">
    <source>
        <dbReference type="PROSITE" id="PS50839"/>
    </source>
</evidence>
<accession>A0A7W6J8N6</accession>
<keyword evidence="12" id="KW-1185">Reference proteome</keyword>
<dbReference type="Gene3D" id="2.10.70.100">
    <property type="match status" value="1"/>
</dbReference>
<evidence type="ECO:0000256" key="2">
    <source>
        <dbReference type="ARBA" id="ARBA00022692"/>
    </source>
</evidence>
<dbReference type="SUPFAM" id="SSF55073">
    <property type="entry name" value="Nucleotide cyclase"/>
    <property type="match status" value="1"/>
</dbReference>
<dbReference type="CDD" id="cd01948">
    <property type="entry name" value="EAL"/>
    <property type="match status" value="1"/>
</dbReference>
<keyword evidence="3 6" id="KW-1133">Transmembrane helix</keyword>
<keyword evidence="5" id="KW-0175">Coiled coil</keyword>
<evidence type="ECO:0000259" key="10">
    <source>
        <dbReference type="PROSITE" id="PS50887"/>
    </source>
</evidence>
<dbReference type="InterPro" id="IPR035919">
    <property type="entry name" value="EAL_sf"/>
</dbReference>
<dbReference type="InterPro" id="IPR000700">
    <property type="entry name" value="PAS-assoc_C"/>
</dbReference>
<name>A0A7W6J8N6_9HYPH</name>
<dbReference type="CDD" id="cd00130">
    <property type="entry name" value="PAS"/>
    <property type="match status" value="1"/>
</dbReference>
<dbReference type="InterPro" id="IPR000014">
    <property type="entry name" value="PAS"/>
</dbReference>
<evidence type="ECO:0000313" key="11">
    <source>
        <dbReference type="EMBL" id="MBB4066809.1"/>
    </source>
</evidence>
<dbReference type="RefSeq" id="WP_183368060.1">
    <property type="nucleotide sequence ID" value="NZ_JACIEZ010000011.1"/>
</dbReference>
<dbReference type="Gene3D" id="3.30.450.20">
    <property type="entry name" value="PAS domain"/>
    <property type="match status" value="1"/>
</dbReference>
<dbReference type="NCBIfam" id="TIGR00254">
    <property type="entry name" value="GGDEF"/>
    <property type="match status" value="1"/>
</dbReference>
<dbReference type="InterPro" id="IPR013655">
    <property type="entry name" value="PAS_fold_3"/>
</dbReference>
<dbReference type="InterPro" id="IPR000160">
    <property type="entry name" value="GGDEF_dom"/>
</dbReference>
<protein>
    <submittedName>
        <fullName evidence="11">Diguanylate cyclase (GGDEF)-like protein</fullName>
    </submittedName>
</protein>
<feature type="transmembrane region" description="Helical" evidence="6">
    <location>
        <begin position="20"/>
        <end position="38"/>
    </location>
</feature>
<evidence type="ECO:0000256" key="3">
    <source>
        <dbReference type="ARBA" id="ARBA00022989"/>
    </source>
</evidence>
<comment type="caution">
    <text evidence="11">The sequence shown here is derived from an EMBL/GenBank/DDBJ whole genome shotgun (WGS) entry which is preliminary data.</text>
</comment>
<reference evidence="11 12" key="1">
    <citation type="submission" date="2020-08" db="EMBL/GenBank/DDBJ databases">
        <title>Genomic Encyclopedia of Type Strains, Phase IV (KMG-IV): sequencing the most valuable type-strain genomes for metagenomic binning, comparative biology and taxonomic classification.</title>
        <authorList>
            <person name="Goeker M."/>
        </authorList>
    </citation>
    <scope>NUCLEOTIDE SEQUENCE [LARGE SCALE GENOMIC DNA]</scope>
    <source>
        <strain evidence="11 12">DSM 29853</strain>
    </source>
</reference>
<dbReference type="CDD" id="cd01949">
    <property type="entry name" value="GGDEF"/>
    <property type="match status" value="1"/>
</dbReference>
<evidence type="ECO:0000259" key="9">
    <source>
        <dbReference type="PROSITE" id="PS50883"/>
    </source>
</evidence>
<comment type="subcellular location">
    <subcellularLocation>
        <location evidence="1">Membrane</location>
    </subcellularLocation>
</comment>
<keyword evidence="2 6" id="KW-0812">Transmembrane</keyword>
<evidence type="ECO:0000259" key="7">
    <source>
        <dbReference type="PROSITE" id="PS50113"/>
    </source>
</evidence>
<dbReference type="Pfam" id="PF00563">
    <property type="entry name" value="EAL"/>
    <property type="match status" value="1"/>
</dbReference>
<evidence type="ECO:0000256" key="5">
    <source>
        <dbReference type="SAM" id="Coils"/>
    </source>
</evidence>
<evidence type="ECO:0000256" key="6">
    <source>
        <dbReference type="SAM" id="Phobius"/>
    </source>
</evidence>
<dbReference type="SUPFAM" id="SSF55785">
    <property type="entry name" value="PYP-like sensor domain (PAS domain)"/>
    <property type="match status" value="1"/>
</dbReference>
<keyword evidence="4 6" id="KW-0472">Membrane</keyword>
<feature type="domain" description="GGDEF" evidence="10">
    <location>
        <begin position="471"/>
        <end position="604"/>
    </location>
</feature>
<evidence type="ECO:0000313" key="12">
    <source>
        <dbReference type="Proteomes" id="UP000528286"/>
    </source>
</evidence>
<proteinExistence type="predicted"/>
<dbReference type="InterPro" id="IPR043128">
    <property type="entry name" value="Rev_trsase/Diguanyl_cyclase"/>
</dbReference>
<evidence type="ECO:0000256" key="1">
    <source>
        <dbReference type="ARBA" id="ARBA00004370"/>
    </source>
</evidence>
<dbReference type="SUPFAM" id="SSF141868">
    <property type="entry name" value="EAL domain-like"/>
    <property type="match status" value="1"/>
</dbReference>
<dbReference type="SMART" id="SM01079">
    <property type="entry name" value="CHASE"/>
    <property type="match status" value="1"/>
</dbReference>